<proteinExistence type="predicted"/>
<evidence type="ECO:0000313" key="2">
    <source>
        <dbReference type="Proteomes" id="UP001341136"/>
    </source>
</evidence>
<dbReference type="EMBL" id="CP144921">
    <property type="protein sequence ID" value="WWA29345.1"/>
    <property type="molecule type" value="Genomic_DNA"/>
</dbReference>
<dbReference type="RefSeq" id="WP_257391332.1">
    <property type="nucleotide sequence ID" value="NZ_CP144921.1"/>
</dbReference>
<protein>
    <submittedName>
        <fullName evidence="1">Uncharacterized protein</fullName>
    </submittedName>
</protein>
<organism evidence="1 2">
    <name type="scientific">Shouchella rhizosphaerae</name>
    <dbReference type="NCBI Taxonomy" id="866786"/>
    <lineage>
        <taxon>Bacteria</taxon>
        <taxon>Bacillati</taxon>
        <taxon>Bacillota</taxon>
        <taxon>Bacilli</taxon>
        <taxon>Bacillales</taxon>
        <taxon>Bacillaceae</taxon>
        <taxon>Shouchella</taxon>
    </lineage>
</organism>
<sequence length="44" mass="5389">MQRKWPLFYSFYISCSNERIASDLLKHDRDEFVARTFVFDDNVK</sequence>
<evidence type="ECO:0000313" key="1">
    <source>
        <dbReference type="EMBL" id="WWA29345.1"/>
    </source>
</evidence>
<keyword evidence="2" id="KW-1185">Reference proteome</keyword>
<accession>A0ABZ2CVC6</accession>
<gene>
    <name evidence="1" type="ORF">V5G21_16730</name>
</gene>
<dbReference type="Proteomes" id="UP001341136">
    <property type="component" value="Chromosome"/>
</dbReference>
<reference evidence="1 2" key="1">
    <citation type="submission" date="2024-01" db="EMBL/GenBank/DDBJ databases">
        <title>Culturomics analysis of mouse respiratory tract.</title>
        <authorList>
            <person name="Phillips A.M."/>
            <person name="Collette N.M."/>
            <person name="Mageeney C.M."/>
            <person name="Sinha A."/>
            <person name="Hern K.E."/>
            <person name="Arkin A.P."/>
            <person name="Williams K.P."/>
            <person name="Branda S."/>
        </authorList>
    </citation>
    <scope>NUCLEOTIDE SEQUENCE [LARGE SCALE GENOMIC DNA]</scope>
    <source>
        <strain evidence="1 2">CP20</strain>
    </source>
</reference>
<name>A0ABZ2CVC6_9BACI</name>